<dbReference type="InterPro" id="IPR051604">
    <property type="entry name" value="Ergot_Alk_Oxidoreductase"/>
</dbReference>
<proteinExistence type="predicted"/>
<gene>
    <name evidence="1" type="ORF">NCF85_07835</name>
</gene>
<evidence type="ECO:0008006" key="3">
    <source>
        <dbReference type="Google" id="ProtNLM"/>
    </source>
</evidence>
<keyword evidence="2" id="KW-1185">Reference proteome</keyword>
<protein>
    <recommendedName>
        <fullName evidence="3">NAD(P)H-binding protein</fullName>
    </recommendedName>
</protein>
<sequence length="279" mass="30399">MAIAENILVTGGSGTVGRAVVQALRAAGTAPLVASRDGSSVGEVRFDFLDRASWDLALSGVSRLFLLRPPQITDIDNTLGPFVRFARSIGVEHIVFLSVAGAENLSFLPHAKVERYLAETSGWTILRPGFFAQNIETAYAGDIRFDNRIYVPAGRGKVAFVDARDIGEATAGCRLRPDLHSDTAYGLTGPVAVTFMQVADRLSFLLNRQISYKPASIIGYLTHLRAKNEPWSKAIVQTALHVGLRFGQAAGIAPDLAQMIPKKPRSIFDYLDDYHALWK</sequence>
<evidence type="ECO:0000313" key="1">
    <source>
        <dbReference type="EMBL" id="USA60036.1"/>
    </source>
</evidence>
<dbReference type="RefSeq" id="WP_265557482.1">
    <property type="nucleotide sequence ID" value="NZ_CP098494.1"/>
</dbReference>
<dbReference type="Gene3D" id="3.40.50.720">
    <property type="entry name" value="NAD(P)-binding Rossmann-like Domain"/>
    <property type="match status" value="1"/>
</dbReference>
<dbReference type="PANTHER" id="PTHR43162:SF1">
    <property type="entry name" value="PRESTALK A DIFFERENTIATION PROTEIN A"/>
    <property type="match status" value="1"/>
</dbReference>
<dbReference type="Proteomes" id="UP001056619">
    <property type="component" value="Chromosome"/>
</dbReference>
<dbReference type="InterPro" id="IPR036291">
    <property type="entry name" value="NAD(P)-bd_dom_sf"/>
</dbReference>
<dbReference type="Gene3D" id="3.90.25.10">
    <property type="entry name" value="UDP-galactose 4-epimerase, domain 1"/>
    <property type="match status" value="1"/>
</dbReference>
<name>A0ABY4U1Q0_9SPHN</name>
<organism evidence="1 2">
    <name type="scientific">Qipengyuania citrea</name>
    <dbReference type="NCBI Taxonomy" id="225971"/>
    <lineage>
        <taxon>Bacteria</taxon>
        <taxon>Pseudomonadati</taxon>
        <taxon>Pseudomonadota</taxon>
        <taxon>Alphaproteobacteria</taxon>
        <taxon>Sphingomonadales</taxon>
        <taxon>Erythrobacteraceae</taxon>
        <taxon>Qipengyuania</taxon>
    </lineage>
</organism>
<dbReference type="PANTHER" id="PTHR43162">
    <property type="match status" value="1"/>
</dbReference>
<reference evidence="1 2" key="1">
    <citation type="submission" date="2022-06" db="EMBL/GenBank/DDBJ databases">
        <authorList>
            <person name="Liu G."/>
        </authorList>
    </citation>
    <scope>NUCLEOTIDE SEQUENCE [LARGE SCALE GENOMIC DNA]</scope>
    <source>
        <strain evidence="1 2">E4</strain>
    </source>
</reference>
<dbReference type="SUPFAM" id="SSF51735">
    <property type="entry name" value="NAD(P)-binding Rossmann-fold domains"/>
    <property type="match status" value="1"/>
</dbReference>
<accession>A0ABY4U1Q0</accession>
<dbReference type="EMBL" id="CP098494">
    <property type="protein sequence ID" value="USA60036.1"/>
    <property type="molecule type" value="Genomic_DNA"/>
</dbReference>
<evidence type="ECO:0000313" key="2">
    <source>
        <dbReference type="Proteomes" id="UP001056619"/>
    </source>
</evidence>